<dbReference type="RefSeq" id="WP_257767694.1">
    <property type="nucleotide sequence ID" value="NZ_CP102480.1"/>
</dbReference>
<feature type="signal peptide" evidence="5">
    <location>
        <begin position="1"/>
        <end position="21"/>
    </location>
</feature>
<dbReference type="PANTHER" id="PTHR13887:SF14">
    <property type="entry name" value="DISULFIDE BOND FORMATION PROTEIN D"/>
    <property type="match status" value="1"/>
</dbReference>
<keyword evidence="8" id="KW-1185">Reference proteome</keyword>
<dbReference type="CDD" id="cd03023">
    <property type="entry name" value="DsbA_Com1_like"/>
    <property type="match status" value="1"/>
</dbReference>
<keyword evidence="4" id="KW-0676">Redox-active center</keyword>
<dbReference type="Gene3D" id="3.40.30.10">
    <property type="entry name" value="Glutaredoxin"/>
    <property type="match status" value="1"/>
</dbReference>
<keyword evidence="1 5" id="KW-0732">Signal</keyword>
<dbReference type="Pfam" id="PF01323">
    <property type="entry name" value="DSBA"/>
    <property type="match status" value="1"/>
</dbReference>
<dbReference type="InterPro" id="IPR013766">
    <property type="entry name" value="Thioredoxin_domain"/>
</dbReference>
<feature type="domain" description="Thioredoxin" evidence="6">
    <location>
        <begin position="16"/>
        <end position="243"/>
    </location>
</feature>
<evidence type="ECO:0000259" key="6">
    <source>
        <dbReference type="PROSITE" id="PS51352"/>
    </source>
</evidence>
<reference evidence="7" key="1">
    <citation type="submission" date="2022-08" db="EMBL/GenBank/DDBJ databases">
        <title>Nisaea acidiphila sp. nov., isolated from a marine algal debris and emended description of the genus Nisaea Urios et al. 2008.</title>
        <authorList>
            <person name="Kwon K."/>
        </authorList>
    </citation>
    <scope>NUCLEOTIDE SEQUENCE</scope>
    <source>
        <strain evidence="7">MEBiC11861</strain>
    </source>
</reference>
<evidence type="ECO:0000256" key="5">
    <source>
        <dbReference type="SAM" id="SignalP"/>
    </source>
</evidence>
<dbReference type="Proteomes" id="UP001060336">
    <property type="component" value="Chromosome"/>
</dbReference>
<organism evidence="7 8">
    <name type="scientific">Nisaea acidiphila</name>
    <dbReference type="NCBI Taxonomy" id="1862145"/>
    <lineage>
        <taxon>Bacteria</taxon>
        <taxon>Pseudomonadati</taxon>
        <taxon>Pseudomonadota</taxon>
        <taxon>Alphaproteobacteria</taxon>
        <taxon>Rhodospirillales</taxon>
        <taxon>Thalassobaculaceae</taxon>
        <taxon>Nisaea</taxon>
    </lineage>
</organism>
<dbReference type="EMBL" id="CP102480">
    <property type="protein sequence ID" value="UUX49176.1"/>
    <property type="molecule type" value="Genomic_DNA"/>
</dbReference>
<proteinExistence type="predicted"/>
<evidence type="ECO:0000256" key="3">
    <source>
        <dbReference type="ARBA" id="ARBA00023157"/>
    </source>
</evidence>
<dbReference type="SUPFAM" id="SSF52833">
    <property type="entry name" value="Thioredoxin-like"/>
    <property type="match status" value="1"/>
</dbReference>
<dbReference type="InterPro" id="IPR041205">
    <property type="entry name" value="ScsC_N"/>
</dbReference>
<sequence length="244" mass="26442">MSQLTAAAGIAFALGASPAIAAEPFSDTQKEALDAAIRDYILKNPEVILESLNAFQQRQEAEEKQRQRLALSQLQAEITANPNDPVLGNPDGDVTVVEFFDYQCGYCKRMVAPVIQLLKQDPNVRWVMKEFPILGPASVTAARASVAARNQGAYREFHVALMGYRGKLSDAAVFQTAREVGLDLDKLKADMNAPETEKTIREATLLARSIGINGTPAFIIGDEILPGAVSLDTLVEQIEAARKG</sequence>
<dbReference type="Pfam" id="PF18312">
    <property type="entry name" value="ScsC_N"/>
    <property type="match status" value="1"/>
</dbReference>
<accession>A0A9J7AP36</accession>
<evidence type="ECO:0000256" key="2">
    <source>
        <dbReference type="ARBA" id="ARBA00023002"/>
    </source>
</evidence>
<protein>
    <submittedName>
        <fullName evidence="7">DsbA family protein</fullName>
    </submittedName>
</protein>
<keyword evidence="2" id="KW-0560">Oxidoreductase</keyword>
<keyword evidence="3" id="KW-1015">Disulfide bond</keyword>
<dbReference type="AlphaFoldDB" id="A0A9J7AP36"/>
<dbReference type="GO" id="GO:0016491">
    <property type="term" value="F:oxidoreductase activity"/>
    <property type="evidence" value="ECO:0007669"/>
    <property type="project" value="UniProtKB-KW"/>
</dbReference>
<dbReference type="KEGG" id="naci:NUH88_17440"/>
<name>A0A9J7AP36_9PROT</name>
<dbReference type="PANTHER" id="PTHR13887">
    <property type="entry name" value="GLUTATHIONE S-TRANSFERASE KAPPA"/>
    <property type="match status" value="1"/>
</dbReference>
<evidence type="ECO:0000256" key="1">
    <source>
        <dbReference type="ARBA" id="ARBA00022729"/>
    </source>
</evidence>
<evidence type="ECO:0000313" key="8">
    <source>
        <dbReference type="Proteomes" id="UP001060336"/>
    </source>
</evidence>
<gene>
    <name evidence="7" type="ORF">NUH88_17440</name>
</gene>
<feature type="chain" id="PRO_5039898293" evidence="5">
    <location>
        <begin position="22"/>
        <end position="244"/>
    </location>
</feature>
<dbReference type="InterPro" id="IPR001853">
    <property type="entry name" value="DSBA-like_thioredoxin_dom"/>
</dbReference>
<evidence type="ECO:0000313" key="7">
    <source>
        <dbReference type="EMBL" id="UUX49176.1"/>
    </source>
</evidence>
<evidence type="ECO:0000256" key="4">
    <source>
        <dbReference type="ARBA" id="ARBA00023284"/>
    </source>
</evidence>
<dbReference type="InterPro" id="IPR036249">
    <property type="entry name" value="Thioredoxin-like_sf"/>
</dbReference>
<dbReference type="PROSITE" id="PS51352">
    <property type="entry name" value="THIOREDOXIN_2"/>
    <property type="match status" value="1"/>
</dbReference>